<evidence type="ECO:0000313" key="8">
    <source>
        <dbReference type="EMBL" id="KAF9077361.1"/>
    </source>
</evidence>
<keyword evidence="5 6" id="KW-0067">ATP-binding</keyword>
<comment type="caution">
    <text evidence="8">The sequence shown here is derived from an EMBL/GenBank/DDBJ whole genome shotgun (WGS) entry which is preliminary data.</text>
</comment>
<keyword evidence="2" id="KW-0808">Transferase</keyword>
<evidence type="ECO:0000256" key="1">
    <source>
        <dbReference type="ARBA" id="ARBA00022527"/>
    </source>
</evidence>
<dbReference type="EMBL" id="JADNRY010000004">
    <property type="protein sequence ID" value="KAF9077361.1"/>
    <property type="molecule type" value="Genomic_DNA"/>
</dbReference>
<dbReference type="InterPro" id="IPR011009">
    <property type="entry name" value="Kinase-like_dom_sf"/>
</dbReference>
<reference evidence="8" key="1">
    <citation type="submission" date="2020-11" db="EMBL/GenBank/DDBJ databases">
        <authorList>
            <consortium name="DOE Joint Genome Institute"/>
            <person name="Ahrendt S."/>
            <person name="Riley R."/>
            <person name="Andreopoulos W."/>
            <person name="Labutti K."/>
            <person name="Pangilinan J."/>
            <person name="Ruiz-Duenas F.J."/>
            <person name="Barrasa J.M."/>
            <person name="Sanchez-Garcia M."/>
            <person name="Camarero S."/>
            <person name="Miyauchi S."/>
            <person name="Serrano A."/>
            <person name="Linde D."/>
            <person name="Babiker R."/>
            <person name="Drula E."/>
            <person name="Ayuso-Fernandez I."/>
            <person name="Pacheco R."/>
            <person name="Padilla G."/>
            <person name="Ferreira P."/>
            <person name="Barriuso J."/>
            <person name="Kellner H."/>
            <person name="Castanera R."/>
            <person name="Alfaro M."/>
            <person name="Ramirez L."/>
            <person name="Pisabarro A.G."/>
            <person name="Kuo A."/>
            <person name="Tritt A."/>
            <person name="Lipzen A."/>
            <person name="He G."/>
            <person name="Yan M."/>
            <person name="Ng V."/>
            <person name="Cullen D."/>
            <person name="Martin F."/>
            <person name="Rosso M.-N."/>
            <person name="Henrissat B."/>
            <person name="Hibbett D."/>
            <person name="Martinez A.T."/>
            <person name="Grigoriev I.V."/>
        </authorList>
    </citation>
    <scope>NUCLEOTIDE SEQUENCE</scope>
    <source>
        <strain evidence="8">AH 40177</strain>
    </source>
</reference>
<dbReference type="InterPro" id="IPR051175">
    <property type="entry name" value="CLK_kinases"/>
</dbReference>
<gene>
    <name evidence="8" type="ORF">BDP27DRAFT_1283290</name>
</gene>
<sequence length="416" mass="47282">MFVEGYFFEVENVKLYRPGGFHPGDKFHNNRYTVVHKLGYGTFSTVWLVKDSVTDRYAALKIIVSELSNIASEMAVFHHLHSDIDNGDKGYVVHLLDGFEHHGPNGTHQCIVTEVLGPSVYLDDADLLDHFTTGSIPTNISKRIATQVSRGVRYLHRHRVVHGDLYPYNVLLYTDALSSGSSQEDIERYLGKPKKTIFQTCDTAANPSDSFDPHAPRYLVRNYDPVALWNHCFSDCSYLHVKIADFGEAFIWSPDDPEIHNSRCARVFAAPELLFENKASFASDIWALGIVNNLLSDGDVPFDSHNVVLNMIHWLGPIPSRWYNEWSGRSLLDPPGSEAWIKATQYKESHNWLRIRNEHAKADLAKGDKIIRRMLEYEPGMRASAQEAVELFDDFMTGSDLEWQDYECQAVSASHM</sequence>
<protein>
    <submittedName>
        <fullName evidence="8">Kinase-like domain-containing protein</fullName>
    </submittedName>
</protein>
<dbReference type="InterPro" id="IPR000719">
    <property type="entry name" value="Prot_kinase_dom"/>
</dbReference>
<dbReference type="PROSITE" id="PS00107">
    <property type="entry name" value="PROTEIN_KINASE_ATP"/>
    <property type="match status" value="1"/>
</dbReference>
<organism evidence="8 9">
    <name type="scientific">Rhodocollybia butyracea</name>
    <dbReference type="NCBI Taxonomy" id="206335"/>
    <lineage>
        <taxon>Eukaryota</taxon>
        <taxon>Fungi</taxon>
        <taxon>Dikarya</taxon>
        <taxon>Basidiomycota</taxon>
        <taxon>Agaricomycotina</taxon>
        <taxon>Agaricomycetes</taxon>
        <taxon>Agaricomycetidae</taxon>
        <taxon>Agaricales</taxon>
        <taxon>Marasmiineae</taxon>
        <taxon>Omphalotaceae</taxon>
        <taxon>Rhodocollybia</taxon>
    </lineage>
</organism>
<feature type="domain" description="Protein kinase" evidence="7">
    <location>
        <begin position="32"/>
        <end position="396"/>
    </location>
</feature>
<dbReference type="Gene3D" id="1.10.510.10">
    <property type="entry name" value="Transferase(Phosphotransferase) domain 1"/>
    <property type="match status" value="1"/>
</dbReference>
<dbReference type="PROSITE" id="PS50011">
    <property type="entry name" value="PROTEIN_KINASE_DOM"/>
    <property type="match status" value="1"/>
</dbReference>
<evidence type="ECO:0000256" key="6">
    <source>
        <dbReference type="PROSITE-ProRule" id="PRU10141"/>
    </source>
</evidence>
<feature type="binding site" evidence="6">
    <location>
        <position position="61"/>
    </location>
    <ligand>
        <name>ATP</name>
        <dbReference type="ChEBI" id="CHEBI:30616"/>
    </ligand>
</feature>
<evidence type="ECO:0000256" key="2">
    <source>
        <dbReference type="ARBA" id="ARBA00022679"/>
    </source>
</evidence>
<name>A0A9P5Q3C8_9AGAR</name>
<dbReference type="SUPFAM" id="SSF56112">
    <property type="entry name" value="Protein kinase-like (PK-like)"/>
    <property type="match status" value="1"/>
</dbReference>
<dbReference type="PANTHER" id="PTHR45646">
    <property type="entry name" value="SERINE/THREONINE-PROTEIN KINASE DOA-RELATED"/>
    <property type="match status" value="1"/>
</dbReference>
<dbReference type="Gene3D" id="3.30.200.20">
    <property type="entry name" value="Phosphorylase Kinase, domain 1"/>
    <property type="match status" value="1"/>
</dbReference>
<dbReference type="Proteomes" id="UP000772434">
    <property type="component" value="Unassembled WGS sequence"/>
</dbReference>
<dbReference type="AlphaFoldDB" id="A0A9P5Q3C8"/>
<evidence type="ECO:0000313" key="9">
    <source>
        <dbReference type="Proteomes" id="UP000772434"/>
    </source>
</evidence>
<dbReference type="OrthoDB" id="5979581at2759"/>
<proteinExistence type="predicted"/>
<keyword evidence="1" id="KW-0723">Serine/threonine-protein kinase</keyword>
<keyword evidence="9" id="KW-1185">Reference proteome</keyword>
<accession>A0A9P5Q3C8</accession>
<dbReference type="GO" id="GO:0005524">
    <property type="term" value="F:ATP binding"/>
    <property type="evidence" value="ECO:0007669"/>
    <property type="project" value="UniProtKB-UniRule"/>
</dbReference>
<dbReference type="PANTHER" id="PTHR45646:SF11">
    <property type="entry name" value="SERINE_THREONINE-PROTEIN KINASE DOA"/>
    <property type="match status" value="1"/>
</dbReference>
<evidence type="ECO:0000256" key="4">
    <source>
        <dbReference type="ARBA" id="ARBA00022777"/>
    </source>
</evidence>
<keyword evidence="3 6" id="KW-0547">Nucleotide-binding</keyword>
<dbReference type="GO" id="GO:0043484">
    <property type="term" value="P:regulation of RNA splicing"/>
    <property type="evidence" value="ECO:0007669"/>
    <property type="project" value="TreeGrafter"/>
</dbReference>
<dbReference type="GO" id="GO:0004674">
    <property type="term" value="F:protein serine/threonine kinase activity"/>
    <property type="evidence" value="ECO:0007669"/>
    <property type="project" value="UniProtKB-KW"/>
</dbReference>
<evidence type="ECO:0000256" key="5">
    <source>
        <dbReference type="ARBA" id="ARBA00022840"/>
    </source>
</evidence>
<evidence type="ECO:0000259" key="7">
    <source>
        <dbReference type="PROSITE" id="PS50011"/>
    </source>
</evidence>
<dbReference type="InterPro" id="IPR017441">
    <property type="entry name" value="Protein_kinase_ATP_BS"/>
</dbReference>
<dbReference type="GO" id="GO:0005634">
    <property type="term" value="C:nucleus"/>
    <property type="evidence" value="ECO:0007669"/>
    <property type="project" value="TreeGrafter"/>
</dbReference>
<keyword evidence="4 8" id="KW-0418">Kinase</keyword>
<evidence type="ECO:0000256" key="3">
    <source>
        <dbReference type="ARBA" id="ARBA00022741"/>
    </source>
</evidence>
<dbReference type="Pfam" id="PF00069">
    <property type="entry name" value="Pkinase"/>
    <property type="match status" value="2"/>
</dbReference>